<dbReference type="InterPro" id="IPR008962">
    <property type="entry name" value="PapD-like_sf"/>
</dbReference>
<dbReference type="InterPro" id="IPR013783">
    <property type="entry name" value="Ig-like_fold"/>
</dbReference>
<dbReference type="SUPFAM" id="SSF49354">
    <property type="entry name" value="PapD-like"/>
    <property type="match status" value="1"/>
</dbReference>
<dbReference type="AlphaFoldDB" id="A0A4Q7RZZ9"/>
<dbReference type="OrthoDB" id="511700at2"/>
<dbReference type="Pfam" id="PF00345">
    <property type="entry name" value="PapD_N"/>
    <property type="match status" value="1"/>
</dbReference>
<organism evidence="3 4">
    <name type="scientific">Cupriavidus agavae</name>
    <dbReference type="NCBI Taxonomy" id="1001822"/>
    <lineage>
        <taxon>Bacteria</taxon>
        <taxon>Pseudomonadati</taxon>
        <taxon>Pseudomonadota</taxon>
        <taxon>Betaproteobacteria</taxon>
        <taxon>Burkholderiales</taxon>
        <taxon>Burkholderiaceae</taxon>
        <taxon>Cupriavidus</taxon>
    </lineage>
</organism>
<dbReference type="InterPro" id="IPR050643">
    <property type="entry name" value="Periplasmic_pilus_chap"/>
</dbReference>
<feature type="signal peptide" evidence="1">
    <location>
        <begin position="1"/>
        <end position="31"/>
    </location>
</feature>
<reference evidence="3 4" key="1">
    <citation type="journal article" date="2015" name="Stand. Genomic Sci.">
        <title>Genomic Encyclopedia of Bacterial and Archaeal Type Strains, Phase III: the genomes of soil and plant-associated and newly described type strains.</title>
        <authorList>
            <person name="Whitman W.B."/>
            <person name="Woyke T."/>
            <person name="Klenk H.P."/>
            <person name="Zhou Y."/>
            <person name="Lilburn T.G."/>
            <person name="Beck B.J."/>
            <person name="De Vos P."/>
            <person name="Vandamme P."/>
            <person name="Eisen J.A."/>
            <person name="Garrity G."/>
            <person name="Hugenholtz P."/>
            <person name="Kyrpides N.C."/>
        </authorList>
    </citation>
    <scope>NUCLEOTIDE SEQUENCE [LARGE SCALE GENOMIC DNA]</scope>
    <source>
        <strain evidence="3 4">ASC-9842</strain>
    </source>
</reference>
<dbReference type="Proteomes" id="UP000291078">
    <property type="component" value="Unassembled WGS sequence"/>
</dbReference>
<name>A0A4Q7RZZ9_9BURK</name>
<keyword evidence="4" id="KW-1185">Reference proteome</keyword>
<dbReference type="PANTHER" id="PTHR30251">
    <property type="entry name" value="PILUS ASSEMBLY CHAPERONE"/>
    <property type="match status" value="1"/>
</dbReference>
<dbReference type="GO" id="GO:0030288">
    <property type="term" value="C:outer membrane-bounded periplasmic space"/>
    <property type="evidence" value="ECO:0007669"/>
    <property type="project" value="InterPro"/>
</dbReference>
<keyword evidence="1" id="KW-0732">Signal</keyword>
<accession>A0A4Q7RZZ9</accession>
<dbReference type="Gene3D" id="2.60.40.10">
    <property type="entry name" value="Immunoglobulins"/>
    <property type="match status" value="1"/>
</dbReference>
<dbReference type="PANTHER" id="PTHR30251:SF4">
    <property type="entry name" value="SLR1668 PROTEIN"/>
    <property type="match status" value="1"/>
</dbReference>
<proteinExistence type="predicted"/>
<sequence length="257" mass="27088">MRRRASGRRRAWPVRAAATLALLGCCLPASATSLQISPVRVDLPAGPGAAALTLRNTADTPIHAQVRVFRWTQADGADVLAPADDVVASPPIVQIGGQAEQMIRVVRPGKAGTPGETAYRLLIDELPRRDAPVDQSGVRVQLRYSVPVFAGTPTEAPPPALALTLWRDGSEWWLGMRNGGTRHARVSDAALVNGAQRVPLTAGLLGYALPGALRVWKVRVPPGFTPAAGLRLDTAINGEPQSLPVPNVLSGRPDAGT</sequence>
<evidence type="ECO:0000259" key="2">
    <source>
        <dbReference type="Pfam" id="PF00345"/>
    </source>
</evidence>
<feature type="chain" id="PRO_5020554805" evidence="1">
    <location>
        <begin position="32"/>
        <end position="257"/>
    </location>
</feature>
<evidence type="ECO:0000256" key="1">
    <source>
        <dbReference type="SAM" id="SignalP"/>
    </source>
</evidence>
<comment type="caution">
    <text evidence="3">The sequence shown here is derived from an EMBL/GenBank/DDBJ whole genome shotgun (WGS) entry which is preliminary data.</text>
</comment>
<dbReference type="RefSeq" id="WP_130391625.1">
    <property type="nucleotide sequence ID" value="NZ_SGXM01000002.1"/>
</dbReference>
<evidence type="ECO:0000313" key="4">
    <source>
        <dbReference type="Proteomes" id="UP000291078"/>
    </source>
</evidence>
<dbReference type="EMBL" id="SGXM01000002">
    <property type="protein sequence ID" value="RZT39466.1"/>
    <property type="molecule type" value="Genomic_DNA"/>
</dbReference>
<dbReference type="GO" id="GO:0071555">
    <property type="term" value="P:cell wall organization"/>
    <property type="evidence" value="ECO:0007669"/>
    <property type="project" value="InterPro"/>
</dbReference>
<evidence type="ECO:0000313" key="3">
    <source>
        <dbReference type="EMBL" id="RZT39466.1"/>
    </source>
</evidence>
<feature type="domain" description="Pili assembly chaperone N-terminal" evidence="2">
    <location>
        <begin position="34"/>
        <end position="149"/>
    </location>
</feature>
<gene>
    <name evidence="3" type="ORF">EV147_2661</name>
</gene>
<dbReference type="InterPro" id="IPR016147">
    <property type="entry name" value="Pili_assmbl_chaperone_N"/>
</dbReference>
<protein>
    <submittedName>
        <fullName evidence="3">Fimbrial chaperone protein</fullName>
    </submittedName>
</protein>